<evidence type="ECO:0000256" key="11">
    <source>
        <dbReference type="ARBA" id="ARBA00023235"/>
    </source>
</evidence>
<dbReference type="PANTHER" id="PTHR11472">
    <property type="entry name" value="DNA REPAIR DEAD HELICASE RAD3/XP-D SUBFAMILY MEMBER"/>
    <property type="match status" value="1"/>
</dbReference>
<sequence>MTGNDFQNQNERILLRLSEDVVICCDTTIPKFRAASSERCDSDDSSDVPDDFDFPFQPYEIQRDLMREVYRTIQQNKIGFFESPTGTGKSLSLICSTLKWLTDHNDLAVDASLSSKDRVVPHQEIIITPSTPVADIEEKKELPKWMREQGEELLREKERVKREELEEKKKRFELKLSKARKSLEQEMPQTYKKRKTEEASVDEWDEFLLDTADSDGEDGTKSEQMEQNRLNRLKLRQLAKTLCGDSSDEEGEAFVQFMKSIDPDYVREEKEGEELKTRKVFYCSRTHTQLSQFVNEVKRTKYAEKVTVITLGSRMTTCINDDVKKLGTLNRMNDKCLDMIKQKSNDKGKTGCKYYDKKTSRDFATFALSKVQDIEELVHLGERKSMCPYYGTRASIPEAQLIVLPYNTLLHRSTRQSLGIDIRDSVVVLDEAHNIVDAINNMYSVSITLGQLSQACSQLSQYKDKYIHRLAARNLSYIKQIHYAIQQFMKSMNKISQKRSTDDDDDKTIVTEIMTINDFLFKCNIENFNPYQLEAYFKKSEIVKKVNGFSEKLSAVEIQKKGREEDNRHVSSLGLVESLLMSLSNVNKDGRIVIQRNGASTFSPLTQFHPAKDLRSSTIRFMLLNPENHFLDILKGARSVILAGGTMHPVSDFVDQILSKEVSGDKVHLFSCGHIIPRENLLAAAVSRAPNDVNFDFTFKNRSDPKVMDGLGLAVVNVCNVVPDGVVLFFPSYQYEDQVFQYWKKTGVISKIEAKKKFIRELRSANAKVEDTLKEYSDAVSDNFPPLTSSSTTRQTGAILSAVVGGKLSEGINFSDGLGRCIIMIGLPYPNQNDPILQEKMKYINASVSSSGKKANATEYLENLCMKSVNQSIGRSIRHVADYSTILLLDERYSQDRYVQKLPVWIRSSLRVGCSYGQAFCSEKKGEQEKFEALRLAARVNKRK</sequence>
<reference evidence="17 18" key="1">
    <citation type="journal article" date="2018" name="Genome Biol. Evol.">
        <title>Multiple Roots of Fruiting Body Formation in Amoebozoa.</title>
        <authorList>
            <person name="Hillmann F."/>
            <person name="Forbes G."/>
            <person name="Novohradska S."/>
            <person name="Ferling I."/>
            <person name="Riege K."/>
            <person name="Groth M."/>
            <person name="Westermann M."/>
            <person name="Marz M."/>
            <person name="Spaller T."/>
            <person name="Winckler T."/>
            <person name="Schaap P."/>
            <person name="Glockner G."/>
        </authorList>
    </citation>
    <scope>NUCLEOTIDE SEQUENCE [LARGE SCALE GENOMIC DNA]</scope>
    <source>
        <strain evidence="17 18">Jena</strain>
    </source>
</reference>
<dbReference type="GO" id="GO:0003677">
    <property type="term" value="F:DNA binding"/>
    <property type="evidence" value="ECO:0007669"/>
    <property type="project" value="InterPro"/>
</dbReference>
<dbReference type="PANTHER" id="PTHR11472:SF41">
    <property type="entry name" value="ATP-DEPENDENT DNA HELICASE DDX11-RELATED"/>
    <property type="match status" value="1"/>
</dbReference>
<evidence type="ECO:0000256" key="8">
    <source>
        <dbReference type="ARBA" id="ARBA00022840"/>
    </source>
</evidence>
<dbReference type="GO" id="GO:0006974">
    <property type="term" value="P:DNA damage response"/>
    <property type="evidence" value="ECO:0007669"/>
    <property type="project" value="UniProtKB-ARBA"/>
</dbReference>
<feature type="domain" description="Helicase ATP-binding" evidence="16">
    <location>
        <begin position="48"/>
        <end position="482"/>
    </location>
</feature>
<dbReference type="Proteomes" id="UP000241769">
    <property type="component" value="Unassembled WGS sequence"/>
</dbReference>
<evidence type="ECO:0000313" key="17">
    <source>
        <dbReference type="EMBL" id="PRP77742.1"/>
    </source>
</evidence>
<dbReference type="NCBIfam" id="TIGR00604">
    <property type="entry name" value="rad3"/>
    <property type="match status" value="1"/>
</dbReference>
<dbReference type="GO" id="GO:0051536">
    <property type="term" value="F:iron-sulfur cluster binding"/>
    <property type="evidence" value="ECO:0007669"/>
    <property type="project" value="UniProtKB-KW"/>
</dbReference>
<dbReference type="GO" id="GO:0043139">
    <property type="term" value="F:5'-3' DNA helicase activity"/>
    <property type="evidence" value="ECO:0007669"/>
    <property type="project" value="UniProtKB-EC"/>
</dbReference>
<protein>
    <recommendedName>
        <fullName evidence="13">DNA 5'-3' helicase</fullName>
        <ecNumber evidence="13">5.6.2.3</ecNumber>
    </recommendedName>
</protein>
<dbReference type="GO" id="GO:0005634">
    <property type="term" value="C:nucleus"/>
    <property type="evidence" value="ECO:0007669"/>
    <property type="project" value="UniProtKB-SubCell"/>
</dbReference>
<evidence type="ECO:0000256" key="9">
    <source>
        <dbReference type="ARBA" id="ARBA00023004"/>
    </source>
</evidence>
<evidence type="ECO:0000256" key="4">
    <source>
        <dbReference type="ARBA" id="ARBA00022723"/>
    </source>
</evidence>
<dbReference type="STRING" id="1890364.A0A2P6N197"/>
<accession>A0A2P6N197</accession>
<evidence type="ECO:0000256" key="2">
    <source>
        <dbReference type="ARBA" id="ARBA00004123"/>
    </source>
</evidence>
<gene>
    <name evidence="17" type="ORF">PROFUN_14168</name>
</gene>
<evidence type="ECO:0000256" key="15">
    <source>
        <dbReference type="SAM" id="Coils"/>
    </source>
</evidence>
<dbReference type="InterPro" id="IPR027417">
    <property type="entry name" value="P-loop_NTPase"/>
</dbReference>
<evidence type="ECO:0000256" key="6">
    <source>
        <dbReference type="ARBA" id="ARBA00022801"/>
    </source>
</evidence>
<dbReference type="InterPro" id="IPR006554">
    <property type="entry name" value="Helicase-like_DEXD_c2"/>
</dbReference>
<evidence type="ECO:0000256" key="10">
    <source>
        <dbReference type="ARBA" id="ARBA00023014"/>
    </source>
</evidence>
<dbReference type="InterPro" id="IPR002464">
    <property type="entry name" value="DNA/RNA_helicase_DEAH_CS"/>
</dbReference>
<feature type="coiled-coil region" evidence="15">
    <location>
        <begin position="146"/>
        <end position="182"/>
    </location>
</feature>
<keyword evidence="5" id="KW-0547">Nucleotide-binding</keyword>
<evidence type="ECO:0000256" key="12">
    <source>
        <dbReference type="ARBA" id="ARBA00023242"/>
    </source>
</evidence>
<dbReference type="SUPFAM" id="SSF52540">
    <property type="entry name" value="P-loop containing nucleoside triphosphate hydrolases"/>
    <property type="match status" value="1"/>
</dbReference>
<evidence type="ECO:0000256" key="1">
    <source>
        <dbReference type="ARBA" id="ARBA00001966"/>
    </source>
</evidence>
<dbReference type="GO" id="GO:0016818">
    <property type="term" value="F:hydrolase activity, acting on acid anhydrides, in phosphorus-containing anhydrides"/>
    <property type="evidence" value="ECO:0007669"/>
    <property type="project" value="InterPro"/>
</dbReference>
<evidence type="ECO:0000256" key="5">
    <source>
        <dbReference type="ARBA" id="ARBA00022741"/>
    </source>
</evidence>
<dbReference type="GO" id="GO:0005524">
    <property type="term" value="F:ATP binding"/>
    <property type="evidence" value="ECO:0007669"/>
    <property type="project" value="UniProtKB-KW"/>
</dbReference>
<evidence type="ECO:0000256" key="14">
    <source>
        <dbReference type="ARBA" id="ARBA00048954"/>
    </source>
</evidence>
<dbReference type="SMART" id="SM00488">
    <property type="entry name" value="DEXDc2"/>
    <property type="match status" value="1"/>
</dbReference>
<keyword evidence="18" id="KW-1185">Reference proteome</keyword>
<keyword evidence="15" id="KW-0175">Coiled coil</keyword>
<keyword evidence="12" id="KW-0539">Nucleus</keyword>
<evidence type="ECO:0000313" key="18">
    <source>
        <dbReference type="Proteomes" id="UP000241769"/>
    </source>
</evidence>
<comment type="cofactor">
    <cofactor evidence="1">
        <name>[4Fe-4S] cluster</name>
        <dbReference type="ChEBI" id="CHEBI:49883"/>
    </cofactor>
</comment>
<dbReference type="GO" id="GO:0046872">
    <property type="term" value="F:metal ion binding"/>
    <property type="evidence" value="ECO:0007669"/>
    <property type="project" value="UniProtKB-KW"/>
</dbReference>
<comment type="catalytic activity">
    <reaction evidence="14">
        <text>ATP + H2O = ADP + phosphate + H(+)</text>
        <dbReference type="Rhea" id="RHEA:13065"/>
        <dbReference type="ChEBI" id="CHEBI:15377"/>
        <dbReference type="ChEBI" id="CHEBI:15378"/>
        <dbReference type="ChEBI" id="CHEBI:30616"/>
        <dbReference type="ChEBI" id="CHEBI:43474"/>
        <dbReference type="ChEBI" id="CHEBI:456216"/>
        <dbReference type="EC" id="5.6.2.3"/>
    </reaction>
</comment>
<evidence type="ECO:0000259" key="16">
    <source>
        <dbReference type="PROSITE" id="PS51193"/>
    </source>
</evidence>
<comment type="subcellular location">
    <subcellularLocation>
        <location evidence="2">Nucleus</location>
    </subcellularLocation>
</comment>
<dbReference type="InterPro" id="IPR010614">
    <property type="entry name" value="RAD3-like_helicase_DEAD"/>
</dbReference>
<name>A0A2P6N197_9EUKA</name>
<dbReference type="InterPro" id="IPR045028">
    <property type="entry name" value="DinG/Rad3-like"/>
</dbReference>
<dbReference type="EC" id="5.6.2.3" evidence="13"/>
<keyword evidence="9" id="KW-0408">Iron</keyword>
<dbReference type="InterPro" id="IPR013020">
    <property type="entry name" value="Rad3/Chl1-like"/>
</dbReference>
<dbReference type="EMBL" id="MDYQ01000256">
    <property type="protein sequence ID" value="PRP77742.1"/>
    <property type="molecule type" value="Genomic_DNA"/>
</dbReference>
<comment type="similarity">
    <text evidence="3">Belongs to the DEAD box helicase family. DEAH subfamily. DDX11/CHL1 sub-subfamily.</text>
</comment>
<dbReference type="InterPro" id="IPR014013">
    <property type="entry name" value="Helic_SF1/SF2_ATP-bd_DinG/Rad3"/>
</dbReference>
<dbReference type="SMART" id="SM00491">
    <property type="entry name" value="HELICc2"/>
    <property type="match status" value="1"/>
</dbReference>
<dbReference type="GO" id="GO:0034085">
    <property type="term" value="P:establishment of sister chromatid cohesion"/>
    <property type="evidence" value="ECO:0007669"/>
    <property type="project" value="TreeGrafter"/>
</dbReference>
<comment type="caution">
    <text evidence="17">The sequence shown here is derived from an EMBL/GenBank/DDBJ whole genome shotgun (WGS) entry which is preliminary data.</text>
</comment>
<dbReference type="Pfam" id="PF13307">
    <property type="entry name" value="Helicase_C_2"/>
    <property type="match status" value="1"/>
</dbReference>
<dbReference type="Pfam" id="PF06733">
    <property type="entry name" value="DEAD_2"/>
    <property type="match status" value="1"/>
</dbReference>
<evidence type="ECO:0000256" key="13">
    <source>
        <dbReference type="ARBA" id="ARBA00044969"/>
    </source>
</evidence>
<dbReference type="AlphaFoldDB" id="A0A2P6N197"/>
<proteinExistence type="inferred from homology"/>
<evidence type="ECO:0000256" key="3">
    <source>
        <dbReference type="ARBA" id="ARBA00008435"/>
    </source>
</evidence>
<keyword evidence="7 17" id="KW-0347">Helicase</keyword>
<dbReference type="OrthoDB" id="272481at2759"/>
<dbReference type="InterPro" id="IPR006555">
    <property type="entry name" value="ATP-dep_Helicase_C"/>
</dbReference>
<dbReference type="PROSITE" id="PS00690">
    <property type="entry name" value="DEAH_ATP_HELICASE"/>
    <property type="match status" value="1"/>
</dbReference>
<dbReference type="GO" id="GO:0006139">
    <property type="term" value="P:nucleobase-containing compound metabolic process"/>
    <property type="evidence" value="ECO:0007669"/>
    <property type="project" value="InterPro"/>
</dbReference>
<keyword evidence="4" id="KW-0479">Metal-binding</keyword>
<organism evidence="17 18">
    <name type="scientific">Planoprotostelium fungivorum</name>
    <dbReference type="NCBI Taxonomy" id="1890364"/>
    <lineage>
        <taxon>Eukaryota</taxon>
        <taxon>Amoebozoa</taxon>
        <taxon>Evosea</taxon>
        <taxon>Variosea</taxon>
        <taxon>Cavosteliida</taxon>
        <taxon>Cavosteliaceae</taxon>
        <taxon>Planoprotostelium</taxon>
    </lineage>
</organism>
<dbReference type="FunFam" id="3.40.50.300:FF:001372">
    <property type="entry name" value="ATP-dependent DNA helicase chl1"/>
    <property type="match status" value="1"/>
</dbReference>
<dbReference type="CDD" id="cd18788">
    <property type="entry name" value="SF2_C_XPD"/>
    <property type="match status" value="1"/>
</dbReference>
<dbReference type="PROSITE" id="PS51193">
    <property type="entry name" value="HELICASE_ATP_BIND_2"/>
    <property type="match status" value="1"/>
</dbReference>
<keyword evidence="10" id="KW-0411">Iron-sulfur</keyword>
<dbReference type="InParanoid" id="A0A2P6N197"/>
<keyword evidence="11" id="KW-0413">Isomerase</keyword>
<keyword evidence="8" id="KW-0067">ATP-binding</keyword>
<dbReference type="Gene3D" id="3.40.50.300">
    <property type="entry name" value="P-loop containing nucleotide triphosphate hydrolases"/>
    <property type="match status" value="3"/>
</dbReference>
<evidence type="ECO:0000256" key="7">
    <source>
        <dbReference type="ARBA" id="ARBA00022806"/>
    </source>
</evidence>
<keyword evidence="6" id="KW-0378">Hydrolase</keyword>